<comment type="caution">
    <text evidence="2">The sequence shown here is derived from an EMBL/GenBank/DDBJ whole genome shotgun (WGS) entry which is preliminary data.</text>
</comment>
<sequence>MSKSTKSTKGSSAPDKVLFSKITQAEPISTIPAQESRRVRTKSVAVKPKKVPKVSNTSSPSTSVKESSGRRLESTAGRSKGIPKANFDFVENPVESNIEFPVDTTA</sequence>
<keyword evidence="3" id="KW-1185">Reference proteome</keyword>
<dbReference type="AlphaFoldDB" id="A0A392QBF0"/>
<protein>
    <submittedName>
        <fullName evidence="2">Uncharacterized protein</fullName>
    </submittedName>
</protein>
<name>A0A392QBF0_9FABA</name>
<evidence type="ECO:0000313" key="3">
    <source>
        <dbReference type="Proteomes" id="UP000265520"/>
    </source>
</evidence>
<dbReference type="Proteomes" id="UP000265520">
    <property type="component" value="Unassembled WGS sequence"/>
</dbReference>
<feature type="region of interest" description="Disordered" evidence="1">
    <location>
        <begin position="29"/>
        <end position="84"/>
    </location>
</feature>
<feature type="compositionally biased region" description="Low complexity" evidence="1">
    <location>
        <begin position="53"/>
        <end position="66"/>
    </location>
</feature>
<proteinExistence type="predicted"/>
<evidence type="ECO:0000256" key="1">
    <source>
        <dbReference type="SAM" id="MobiDB-lite"/>
    </source>
</evidence>
<evidence type="ECO:0000313" key="2">
    <source>
        <dbReference type="EMBL" id="MCI21474.1"/>
    </source>
</evidence>
<accession>A0A392QBF0</accession>
<feature type="non-terminal residue" evidence="2">
    <location>
        <position position="106"/>
    </location>
</feature>
<dbReference type="EMBL" id="LXQA010125012">
    <property type="protein sequence ID" value="MCI21474.1"/>
    <property type="molecule type" value="Genomic_DNA"/>
</dbReference>
<reference evidence="2 3" key="1">
    <citation type="journal article" date="2018" name="Front. Plant Sci.">
        <title>Red Clover (Trifolium pratense) and Zigzag Clover (T. medium) - A Picture of Genomic Similarities and Differences.</title>
        <authorList>
            <person name="Dluhosova J."/>
            <person name="Istvanek J."/>
            <person name="Nedelnik J."/>
            <person name="Repkova J."/>
        </authorList>
    </citation>
    <scope>NUCLEOTIDE SEQUENCE [LARGE SCALE GENOMIC DNA]</scope>
    <source>
        <strain evidence="3">cv. 10/8</strain>
        <tissue evidence="2">Leaf</tissue>
    </source>
</reference>
<organism evidence="2 3">
    <name type="scientific">Trifolium medium</name>
    <dbReference type="NCBI Taxonomy" id="97028"/>
    <lineage>
        <taxon>Eukaryota</taxon>
        <taxon>Viridiplantae</taxon>
        <taxon>Streptophyta</taxon>
        <taxon>Embryophyta</taxon>
        <taxon>Tracheophyta</taxon>
        <taxon>Spermatophyta</taxon>
        <taxon>Magnoliopsida</taxon>
        <taxon>eudicotyledons</taxon>
        <taxon>Gunneridae</taxon>
        <taxon>Pentapetalae</taxon>
        <taxon>rosids</taxon>
        <taxon>fabids</taxon>
        <taxon>Fabales</taxon>
        <taxon>Fabaceae</taxon>
        <taxon>Papilionoideae</taxon>
        <taxon>50 kb inversion clade</taxon>
        <taxon>NPAAA clade</taxon>
        <taxon>Hologalegina</taxon>
        <taxon>IRL clade</taxon>
        <taxon>Trifolieae</taxon>
        <taxon>Trifolium</taxon>
    </lineage>
</organism>